<keyword evidence="3" id="KW-1003">Cell membrane</keyword>
<dbReference type="InterPro" id="IPR017871">
    <property type="entry name" value="ABC_transporter-like_CS"/>
</dbReference>
<dbReference type="GO" id="GO:0005886">
    <property type="term" value="C:plasma membrane"/>
    <property type="evidence" value="ECO:0007669"/>
    <property type="project" value="UniProtKB-SubCell"/>
</dbReference>
<evidence type="ECO:0000256" key="5">
    <source>
        <dbReference type="ARBA" id="ARBA00022741"/>
    </source>
</evidence>
<dbReference type="InterPro" id="IPR039421">
    <property type="entry name" value="Type_1_exporter"/>
</dbReference>
<name>A0A377I6D4_AVIPA</name>
<evidence type="ECO:0000256" key="8">
    <source>
        <dbReference type="ARBA" id="ARBA00023136"/>
    </source>
</evidence>
<keyword evidence="10" id="KW-0378">Hydrolase</keyword>
<keyword evidence="8" id="KW-0472">Membrane</keyword>
<dbReference type="AlphaFoldDB" id="A0A377I6D4"/>
<dbReference type="FunFam" id="3.40.50.300:FF:000299">
    <property type="entry name" value="ABC transporter ATP-binding protein/permease"/>
    <property type="match status" value="1"/>
</dbReference>
<dbReference type="PROSITE" id="PS00211">
    <property type="entry name" value="ABC_TRANSPORTER_1"/>
    <property type="match status" value="1"/>
</dbReference>
<evidence type="ECO:0000256" key="4">
    <source>
        <dbReference type="ARBA" id="ARBA00022692"/>
    </source>
</evidence>
<evidence type="ECO:0000259" key="9">
    <source>
        <dbReference type="PROSITE" id="PS50893"/>
    </source>
</evidence>
<feature type="domain" description="ABC transporter" evidence="9">
    <location>
        <begin position="37"/>
        <end position="243"/>
    </location>
</feature>
<dbReference type="InterPro" id="IPR003593">
    <property type="entry name" value="AAA+_ATPase"/>
</dbReference>
<evidence type="ECO:0000256" key="6">
    <source>
        <dbReference type="ARBA" id="ARBA00022840"/>
    </source>
</evidence>
<organism evidence="10 11">
    <name type="scientific">Avibacterium paragallinarum</name>
    <name type="common">Haemophilus gallinarum</name>
    <dbReference type="NCBI Taxonomy" id="728"/>
    <lineage>
        <taxon>Bacteria</taxon>
        <taxon>Pseudomonadati</taxon>
        <taxon>Pseudomonadota</taxon>
        <taxon>Gammaproteobacteria</taxon>
        <taxon>Pasteurellales</taxon>
        <taxon>Pasteurellaceae</taxon>
        <taxon>Avibacterium</taxon>
    </lineage>
</organism>
<proteinExistence type="predicted"/>
<keyword evidence="5" id="KW-0547">Nucleotide-binding</keyword>
<dbReference type="RefSeq" id="WP_017806690.1">
    <property type="nucleotide sequence ID" value="NZ_RQXP01000032.1"/>
</dbReference>
<reference evidence="10 11" key="1">
    <citation type="submission" date="2018-06" db="EMBL/GenBank/DDBJ databases">
        <authorList>
            <consortium name="Pathogen Informatics"/>
            <person name="Doyle S."/>
        </authorList>
    </citation>
    <scope>NUCLEOTIDE SEQUENCE [LARGE SCALE GENOMIC DNA]</scope>
    <source>
        <strain evidence="10 11">NCTC11296</strain>
    </source>
</reference>
<comment type="subcellular location">
    <subcellularLocation>
        <location evidence="1">Cell membrane</location>
        <topology evidence="1">Multi-pass membrane protein</topology>
    </subcellularLocation>
</comment>
<keyword evidence="4" id="KW-0812">Transmembrane</keyword>
<evidence type="ECO:0000313" key="11">
    <source>
        <dbReference type="Proteomes" id="UP000254465"/>
    </source>
</evidence>
<dbReference type="Gene3D" id="3.40.50.300">
    <property type="entry name" value="P-loop containing nucleotide triphosphate hydrolases"/>
    <property type="match status" value="1"/>
</dbReference>
<dbReference type="GO" id="GO:0016887">
    <property type="term" value="F:ATP hydrolysis activity"/>
    <property type="evidence" value="ECO:0007669"/>
    <property type="project" value="InterPro"/>
</dbReference>
<dbReference type="EC" id="3.6.3.-" evidence="10"/>
<sequence>MLSLHRERIADIALTEIENSIHSSPFSLSEEQKGLSILVKNLTFQYDQFTQPILDNLNLEVNAGESIAISAKSGAGKTTLLKLMSGLLRPTKGEIYINNIDIKNLDSSHYRQHIATVLQEDKFFSGSILENIVCFDNQYDKEFAIQCAKQAQIHNEIMKMPMNYETLLGELGNNLSGGQRQRLFIARALYKRPKILFMDEATSHLDEENERKINDAIAKLKITRVIVAHRQSTIESADRCINL</sequence>
<dbReference type="PANTHER" id="PTHR24221">
    <property type="entry name" value="ATP-BINDING CASSETTE SUB-FAMILY B"/>
    <property type="match status" value="1"/>
</dbReference>
<dbReference type="Pfam" id="PF00005">
    <property type="entry name" value="ABC_tran"/>
    <property type="match status" value="1"/>
</dbReference>
<evidence type="ECO:0000313" key="10">
    <source>
        <dbReference type="EMBL" id="STO70610.1"/>
    </source>
</evidence>
<dbReference type="GO" id="GO:0005524">
    <property type="term" value="F:ATP binding"/>
    <property type="evidence" value="ECO:0007669"/>
    <property type="project" value="UniProtKB-KW"/>
</dbReference>
<dbReference type="SMART" id="SM00382">
    <property type="entry name" value="AAA"/>
    <property type="match status" value="1"/>
</dbReference>
<dbReference type="SUPFAM" id="SSF52540">
    <property type="entry name" value="P-loop containing nucleoside triphosphate hydrolases"/>
    <property type="match status" value="1"/>
</dbReference>
<dbReference type="EMBL" id="UGHK01000001">
    <property type="protein sequence ID" value="STO70610.1"/>
    <property type="molecule type" value="Genomic_DNA"/>
</dbReference>
<evidence type="ECO:0000256" key="7">
    <source>
        <dbReference type="ARBA" id="ARBA00022989"/>
    </source>
</evidence>
<dbReference type="InterPro" id="IPR027417">
    <property type="entry name" value="P-loop_NTPase"/>
</dbReference>
<keyword evidence="2" id="KW-0813">Transport</keyword>
<gene>
    <name evidence="10" type="ORF">NCTC11296_00516</name>
</gene>
<evidence type="ECO:0000256" key="2">
    <source>
        <dbReference type="ARBA" id="ARBA00022448"/>
    </source>
</evidence>
<evidence type="ECO:0000256" key="3">
    <source>
        <dbReference type="ARBA" id="ARBA00022475"/>
    </source>
</evidence>
<dbReference type="Proteomes" id="UP000254465">
    <property type="component" value="Unassembled WGS sequence"/>
</dbReference>
<dbReference type="PANTHER" id="PTHR24221:SF606">
    <property type="entry name" value="COLICIN V SECRETION-PROCESSING ATP-BINDING PROTEIN"/>
    <property type="match status" value="1"/>
</dbReference>
<accession>A0A377I6D4</accession>
<dbReference type="GO" id="GO:0034040">
    <property type="term" value="F:ATPase-coupled lipid transmembrane transporter activity"/>
    <property type="evidence" value="ECO:0007669"/>
    <property type="project" value="TreeGrafter"/>
</dbReference>
<protein>
    <submittedName>
        <fullName evidence="10">Lipid ABC transporter membrane protein/ATP-binding protein</fullName>
        <ecNumber evidence="10">3.6.3.-</ecNumber>
    </submittedName>
</protein>
<evidence type="ECO:0000256" key="1">
    <source>
        <dbReference type="ARBA" id="ARBA00004651"/>
    </source>
</evidence>
<dbReference type="InterPro" id="IPR003439">
    <property type="entry name" value="ABC_transporter-like_ATP-bd"/>
</dbReference>
<keyword evidence="7" id="KW-1133">Transmembrane helix</keyword>
<dbReference type="PROSITE" id="PS50893">
    <property type="entry name" value="ABC_TRANSPORTER_2"/>
    <property type="match status" value="1"/>
</dbReference>
<keyword evidence="6 10" id="KW-0067">ATP-binding</keyword>